<feature type="transmembrane region" description="Helical" evidence="1">
    <location>
        <begin position="170"/>
        <end position="188"/>
    </location>
</feature>
<reference evidence="2 3" key="1">
    <citation type="submission" date="2018-11" db="EMBL/GenBank/DDBJ databases">
        <authorList>
            <consortium name="Pathogen Informatics"/>
        </authorList>
    </citation>
    <scope>NUCLEOTIDE SEQUENCE [LARGE SCALE GENOMIC DNA]</scope>
</reference>
<accession>A0A3P7PNC8</accession>
<keyword evidence="3" id="KW-1185">Reference proteome</keyword>
<dbReference type="EMBL" id="UYRT01079016">
    <property type="protein sequence ID" value="VDN19796.1"/>
    <property type="molecule type" value="Genomic_DNA"/>
</dbReference>
<evidence type="ECO:0000313" key="3">
    <source>
        <dbReference type="Proteomes" id="UP000271098"/>
    </source>
</evidence>
<dbReference type="PANTHER" id="PTHR31748:SF1">
    <property type="entry name" value="SERPENTINE RECEPTOR, CLASS V"/>
    <property type="match status" value="1"/>
</dbReference>
<dbReference type="AlphaFoldDB" id="A0A3P7PNC8"/>
<keyword evidence="1" id="KW-1133">Transmembrane helix</keyword>
<protein>
    <recommendedName>
        <fullName evidence="4">G_PROTEIN_RECEP_F1_2 domain-containing protein</fullName>
    </recommendedName>
</protein>
<keyword evidence="1" id="KW-0472">Membrane</keyword>
<dbReference type="Proteomes" id="UP000271098">
    <property type="component" value="Unassembled WGS sequence"/>
</dbReference>
<dbReference type="PANTHER" id="PTHR31748">
    <property type="entry name" value="SERPENTINE RECEPTOR, CLASS V"/>
    <property type="match status" value="1"/>
</dbReference>
<keyword evidence="1" id="KW-0812">Transmembrane</keyword>
<gene>
    <name evidence="2" type="ORF">GPUH_LOCUS12073</name>
</gene>
<dbReference type="SUPFAM" id="SSF81321">
    <property type="entry name" value="Family A G protein-coupled receptor-like"/>
    <property type="match status" value="1"/>
</dbReference>
<dbReference type="InterPro" id="IPR019426">
    <property type="entry name" value="7TM_GPCR_serpentine_rcpt_Srv"/>
</dbReference>
<feature type="transmembrane region" description="Helical" evidence="1">
    <location>
        <begin position="42"/>
        <end position="68"/>
    </location>
</feature>
<sequence>MIQIVPGLLLAAPMFVVKYEWIVEGRSLFIVFINCKFKENYFLAAYAINTTYILILIASHIVSVTILLKLRAHQGPRQTTAWALRNRYRRKMEDRRLFAHSFAVCAIDFTYFLFVIWGFIDTDMSTSTFFFYYNTMNNIYCCSTPYMAIIFSEHIREHCKILLGYDIRALLHNLLACLFSISWIRAVFRFSPTT</sequence>
<evidence type="ECO:0000313" key="2">
    <source>
        <dbReference type="EMBL" id="VDN19796.1"/>
    </source>
</evidence>
<proteinExistence type="predicted"/>
<dbReference type="Pfam" id="PF10323">
    <property type="entry name" value="7TM_GPCR_Srv"/>
    <property type="match status" value="1"/>
</dbReference>
<organism evidence="2 3">
    <name type="scientific">Gongylonema pulchrum</name>
    <dbReference type="NCBI Taxonomy" id="637853"/>
    <lineage>
        <taxon>Eukaryota</taxon>
        <taxon>Metazoa</taxon>
        <taxon>Ecdysozoa</taxon>
        <taxon>Nematoda</taxon>
        <taxon>Chromadorea</taxon>
        <taxon>Rhabditida</taxon>
        <taxon>Spirurina</taxon>
        <taxon>Spiruromorpha</taxon>
        <taxon>Spiruroidea</taxon>
        <taxon>Gongylonematidae</taxon>
        <taxon>Gongylonema</taxon>
    </lineage>
</organism>
<evidence type="ECO:0008006" key="4">
    <source>
        <dbReference type="Google" id="ProtNLM"/>
    </source>
</evidence>
<name>A0A3P7PNC8_9BILA</name>
<feature type="transmembrane region" description="Helical" evidence="1">
    <location>
        <begin position="97"/>
        <end position="120"/>
    </location>
</feature>
<evidence type="ECO:0000256" key="1">
    <source>
        <dbReference type="SAM" id="Phobius"/>
    </source>
</evidence>
<dbReference type="Gene3D" id="1.20.1070.10">
    <property type="entry name" value="Rhodopsin 7-helix transmembrane proteins"/>
    <property type="match status" value="1"/>
</dbReference>